<evidence type="ECO:0000313" key="2">
    <source>
        <dbReference type="EMBL" id="ENW08763.1"/>
    </source>
</evidence>
<feature type="chain" id="PRO_5004142594" evidence="1">
    <location>
        <begin position="20"/>
        <end position="128"/>
    </location>
</feature>
<proteinExistence type="predicted"/>
<comment type="caution">
    <text evidence="2">The sequence shown here is derived from an EMBL/GenBank/DDBJ whole genome shotgun (WGS) entry which is preliminary data.</text>
</comment>
<organism evidence="2 3">
    <name type="scientific">Acinetobacter beijerinckii CIP 110307</name>
    <dbReference type="NCBI Taxonomy" id="1217648"/>
    <lineage>
        <taxon>Bacteria</taxon>
        <taxon>Pseudomonadati</taxon>
        <taxon>Pseudomonadota</taxon>
        <taxon>Gammaproteobacteria</taxon>
        <taxon>Moraxellales</taxon>
        <taxon>Moraxellaceae</taxon>
        <taxon>Acinetobacter</taxon>
    </lineage>
</organism>
<dbReference type="GeneID" id="29855156"/>
<keyword evidence="1" id="KW-0732">Signal</keyword>
<keyword evidence="3" id="KW-1185">Reference proteome</keyword>
<dbReference type="AlphaFoldDB" id="N9EEA0"/>
<protein>
    <submittedName>
        <fullName evidence="2">Uncharacterized protein</fullName>
    </submittedName>
</protein>
<accession>N9EEA0</accession>
<evidence type="ECO:0000256" key="1">
    <source>
        <dbReference type="SAM" id="SignalP"/>
    </source>
</evidence>
<dbReference type="Proteomes" id="UP000017670">
    <property type="component" value="Unassembled WGS sequence"/>
</dbReference>
<dbReference type="RefSeq" id="WP_005057385.1">
    <property type="nucleotide sequence ID" value="NZ_KB849763.1"/>
</dbReference>
<evidence type="ECO:0000313" key="3">
    <source>
        <dbReference type="Proteomes" id="UP000017670"/>
    </source>
</evidence>
<dbReference type="HOGENOM" id="CLU_161139_0_0_6"/>
<dbReference type="eggNOG" id="ENOG5031RZ7">
    <property type="taxonomic scope" value="Bacteria"/>
</dbReference>
<feature type="signal peptide" evidence="1">
    <location>
        <begin position="1"/>
        <end position="19"/>
    </location>
</feature>
<reference evidence="2 3" key="1">
    <citation type="submission" date="2013-02" db="EMBL/GenBank/DDBJ databases">
        <title>The Genome Sequence of Acinetobacter beijerinckii CIP 110307.</title>
        <authorList>
            <consortium name="The Broad Institute Genome Sequencing Platform"/>
            <consortium name="The Broad Institute Genome Sequencing Center for Infectious Disease"/>
            <person name="Cerqueira G."/>
            <person name="Feldgarden M."/>
            <person name="Courvalin P."/>
            <person name="Perichon B."/>
            <person name="Grillot-Courvalin C."/>
            <person name="Clermont D."/>
            <person name="Rocha E."/>
            <person name="Yoon E.-J."/>
            <person name="Nemec A."/>
            <person name="Walker B."/>
            <person name="Young S.K."/>
            <person name="Zeng Q."/>
            <person name="Gargeya S."/>
            <person name="Fitzgerald M."/>
            <person name="Haas B."/>
            <person name="Abouelleil A."/>
            <person name="Alvarado L."/>
            <person name="Arachchi H.M."/>
            <person name="Berlin A.M."/>
            <person name="Chapman S.B."/>
            <person name="Dewar J."/>
            <person name="Goldberg J."/>
            <person name="Griggs A."/>
            <person name="Gujja S."/>
            <person name="Hansen M."/>
            <person name="Howarth C."/>
            <person name="Imamovic A."/>
            <person name="Larimer J."/>
            <person name="McCowan C."/>
            <person name="Murphy C."/>
            <person name="Neiman D."/>
            <person name="Pearson M."/>
            <person name="Priest M."/>
            <person name="Roberts A."/>
            <person name="Saif S."/>
            <person name="Shea T."/>
            <person name="Sisk P."/>
            <person name="Sykes S."/>
            <person name="Wortman J."/>
            <person name="Nusbaum C."/>
            <person name="Birren B."/>
        </authorList>
    </citation>
    <scope>NUCLEOTIDE SEQUENCE [LARGE SCALE GENOMIC DNA]</scope>
    <source>
        <strain evidence="2 3">CIP 110307</strain>
    </source>
</reference>
<dbReference type="PATRIC" id="fig|1217648.3.peg.88"/>
<gene>
    <name evidence="2" type="ORF">F933_00090</name>
</gene>
<name>N9EEA0_9GAMM</name>
<dbReference type="EMBL" id="APQL01000001">
    <property type="protein sequence ID" value="ENW08763.1"/>
    <property type="molecule type" value="Genomic_DNA"/>
</dbReference>
<sequence length="128" mass="14195">MKKTLGLLLAMTASTSIFAHENPDRKGKCIEVNGKNIPTKCVISSGGGAGGMYKALKIGDKEYLIEENTMNPDAEERSISLGRNADTLQDAKEYYREAKTKQVIKTYKDGAWFCTKQIKGKLDVCYSY</sequence>